<dbReference type="Proteomes" id="UP000757232">
    <property type="component" value="Unassembled WGS sequence"/>
</dbReference>
<proteinExistence type="predicted"/>
<feature type="compositionally biased region" description="Polar residues" evidence="1">
    <location>
        <begin position="1"/>
        <end position="15"/>
    </location>
</feature>
<dbReference type="EMBL" id="LNZH02000204">
    <property type="protein sequence ID" value="OCB86216.1"/>
    <property type="molecule type" value="Genomic_DNA"/>
</dbReference>
<accession>A0A9Q5HUF7</accession>
<feature type="region of interest" description="Disordered" evidence="1">
    <location>
        <begin position="1"/>
        <end position="68"/>
    </location>
</feature>
<dbReference type="AlphaFoldDB" id="A0A9Q5HUF7"/>
<sequence>MTPVTYSWNARTASLQRPGKIKERSQSSQVPLSSAVGFDTSSRADSTPFSTLPSYGRAGSTSGNSKHAHTARNSIWSWASGVDPGQHPLLHRSAPLRSNSLQVPCDVDMDRDLYSPRTVPSSLRSHLSAAAEMSAPGSSCSNPLSDRRTRGFDSISFTSDRMNEDGLNCWQQVMDEAPSFLAFSPCPSSCSSTMGFTSTLPREPALMNEATYRTLLDKWTESEEWKEEAAREREGSTSGFEVHYNVDAYPRSAASSPHFSDVEMHPAVLPALLDQQDFSTLMLQSFRLALAEAKLQEGGGFEGFSAAAEAAPEDGRASVASFPSHLQDFECMDQWSPPALRSSSSASSLDPFHLDLFSPQSEQTDPAAIWEAHRTPGDSSDSREYFSSSPFVGWSSSSDADTKPALLTLNAIRPISSVAPLAEVPLYQPQPIRPVRPIDISANLENEFPERSC</sequence>
<dbReference type="OrthoDB" id="10601407at2759"/>
<feature type="compositionally biased region" description="Polar residues" evidence="1">
    <location>
        <begin position="39"/>
        <end position="68"/>
    </location>
</feature>
<comment type="caution">
    <text evidence="2">The sequence shown here is derived from an EMBL/GenBank/DDBJ whole genome shotgun (WGS) entry which is preliminary data.</text>
</comment>
<name>A0A9Q5HUF7_SANBA</name>
<organism evidence="2 3">
    <name type="scientific">Sanghuangporus baumii</name>
    <name type="common">Phellinus baumii</name>
    <dbReference type="NCBI Taxonomy" id="108892"/>
    <lineage>
        <taxon>Eukaryota</taxon>
        <taxon>Fungi</taxon>
        <taxon>Dikarya</taxon>
        <taxon>Basidiomycota</taxon>
        <taxon>Agaricomycotina</taxon>
        <taxon>Agaricomycetes</taxon>
        <taxon>Hymenochaetales</taxon>
        <taxon>Hymenochaetaceae</taxon>
        <taxon>Sanghuangporus</taxon>
    </lineage>
</organism>
<gene>
    <name evidence="2" type="ORF">A7U60_g6806</name>
</gene>
<evidence type="ECO:0000313" key="2">
    <source>
        <dbReference type="EMBL" id="OCB86216.1"/>
    </source>
</evidence>
<reference evidence="2" key="1">
    <citation type="submission" date="2016-06" db="EMBL/GenBank/DDBJ databases">
        <title>Draft Genome sequence of the fungus Inonotus baumii.</title>
        <authorList>
            <person name="Zhu H."/>
            <person name="Lin W."/>
        </authorList>
    </citation>
    <scope>NUCLEOTIDE SEQUENCE</scope>
    <source>
        <strain evidence="2">821</strain>
    </source>
</reference>
<evidence type="ECO:0000313" key="3">
    <source>
        <dbReference type="Proteomes" id="UP000757232"/>
    </source>
</evidence>
<evidence type="ECO:0000256" key="1">
    <source>
        <dbReference type="SAM" id="MobiDB-lite"/>
    </source>
</evidence>
<protein>
    <submittedName>
        <fullName evidence="2">Uncharacterized protein</fullName>
    </submittedName>
</protein>
<keyword evidence="3" id="KW-1185">Reference proteome</keyword>